<dbReference type="Pfam" id="PF01398">
    <property type="entry name" value="JAB"/>
    <property type="match status" value="1"/>
</dbReference>
<dbReference type="GO" id="GO:0000338">
    <property type="term" value="P:protein deneddylation"/>
    <property type="evidence" value="ECO:0007669"/>
    <property type="project" value="InterPro"/>
</dbReference>
<evidence type="ECO:0000313" key="6">
    <source>
        <dbReference type="Proteomes" id="UP001515480"/>
    </source>
</evidence>
<dbReference type="EMBL" id="JBGBPQ010000002">
    <property type="protein sequence ID" value="KAL1528405.1"/>
    <property type="molecule type" value="Genomic_DNA"/>
</dbReference>
<comment type="similarity">
    <text evidence="1 2">Belongs to the peptidase M67A family. CSN6 subfamily.</text>
</comment>
<feature type="compositionally biased region" description="Basic and acidic residues" evidence="3">
    <location>
        <begin position="1"/>
        <end position="20"/>
    </location>
</feature>
<dbReference type="InterPro" id="IPR000555">
    <property type="entry name" value="JAMM/MPN+_dom"/>
</dbReference>
<keyword evidence="2" id="KW-0963">Cytoplasm</keyword>
<keyword evidence="2" id="KW-0539">Nucleus</keyword>
<comment type="caution">
    <text evidence="5">The sequence shown here is derived from an EMBL/GenBank/DDBJ whole genome shotgun (WGS) entry which is preliminary data.</text>
</comment>
<dbReference type="SMART" id="SM00232">
    <property type="entry name" value="JAB_MPN"/>
    <property type="match status" value="1"/>
</dbReference>
<dbReference type="GO" id="GO:0008180">
    <property type="term" value="C:COP9 signalosome"/>
    <property type="evidence" value="ECO:0007669"/>
    <property type="project" value="UniProtKB-UniRule"/>
</dbReference>
<dbReference type="PANTHER" id="PTHR10540">
    <property type="entry name" value="EUKARYOTIC TRANSLATION INITIATION FACTOR 3 SUBUNIT F-RELATED"/>
    <property type="match status" value="1"/>
</dbReference>
<comment type="function">
    <text evidence="2">Component of the COP9 signalosome complex (CSN), a complex involved in various cellular and developmental processes.</text>
</comment>
<dbReference type="InterPro" id="IPR037518">
    <property type="entry name" value="MPN"/>
</dbReference>
<dbReference type="PANTHER" id="PTHR10540:SF8">
    <property type="entry name" value="COP9 SIGNALOSOME COMPLEX SUBUNIT 6"/>
    <property type="match status" value="1"/>
</dbReference>
<accession>A0AB34K2I0</accession>
<dbReference type="Gene3D" id="3.40.140.10">
    <property type="entry name" value="Cytidine Deaminase, domain 2"/>
    <property type="match status" value="1"/>
</dbReference>
<keyword evidence="6" id="KW-1185">Reference proteome</keyword>
<reference evidence="5 6" key="1">
    <citation type="journal article" date="2024" name="Science">
        <title>Giant polyketide synthase enzymes in the biosynthesis of giant marine polyether toxins.</title>
        <authorList>
            <person name="Fallon T.R."/>
            <person name="Shende V.V."/>
            <person name="Wierzbicki I.H."/>
            <person name="Pendleton A.L."/>
            <person name="Watervoot N.F."/>
            <person name="Auber R.P."/>
            <person name="Gonzalez D.J."/>
            <person name="Wisecaver J.H."/>
            <person name="Moore B.S."/>
        </authorList>
    </citation>
    <scope>NUCLEOTIDE SEQUENCE [LARGE SCALE GENOMIC DNA]</scope>
    <source>
        <strain evidence="5 6">12B1</strain>
    </source>
</reference>
<proteinExistence type="inferred from homology"/>
<evidence type="ECO:0000313" key="5">
    <source>
        <dbReference type="EMBL" id="KAL1528405.1"/>
    </source>
</evidence>
<name>A0AB34K2I0_PRYPA</name>
<dbReference type="InterPro" id="IPR033859">
    <property type="entry name" value="MPN_CSN6"/>
</dbReference>
<protein>
    <recommendedName>
        <fullName evidence="2">COP9 signalosome complex subunit 6</fullName>
    </recommendedName>
</protein>
<dbReference type="Pfam" id="PF13012">
    <property type="entry name" value="MitMem_reg"/>
    <property type="match status" value="1"/>
</dbReference>
<organism evidence="5 6">
    <name type="scientific">Prymnesium parvum</name>
    <name type="common">Toxic golden alga</name>
    <dbReference type="NCBI Taxonomy" id="97485"/>
    <lineage>
        <taxon>Eukaryota</taxon>
        <taxon>Haptista</taxon>
        <taxon>Haptophyta</taxon>
        <taxon>Prymnesiophyceae</taxon>
        <taxon>Prymnesiales</taxon>
        <taxon>Prymnesiaceae</taxon>
        <taxon>Prymnesium</taxon>
    </lineage>
</organism>
<evidence type="ECO:0000256" key="1">
    <source>
        <dbReference type="ARBA" id="ARBA00010893"/>
    </source>
</evidence>
<feature type="region of interest" description="Disordered" evidence="3">
    <location>
        <begin position="1"/>
        <end position="27"/>
    </location>
</feature>
<keyword evidence="2" id="KW-0736">Signalosome</keyword>
<evidence type="ECO:0000259" key="4">
    <source>
        <dbReference type="PROSITE" id="PS50249"/>
    </source>
</evidence>
<sequence>MDDTSFDFRRPEDAPKKEAPPAEGATDNLVGGSVTYVLHPLVVINISDHHTRVSAQKQDAGSPRVFGILLGEQSGRRVEVANSFEIKVTTNASGAYEPAADYLKTRLEQYKKTFPNYECIGWYSTAASVQPGDMAIHQSLCQMNEQESLLYLVLDPVQALVQGNRDLPILLHESEVHVVNDTPTMCFAKVGYKIDSIESERIAVDHVAHMLPSGDSNSGSALAQHIGTQYTAISVLSERIKVIQDYAKAVAEGRLPTDHELMRQIKSLCARLPALNSSRLNEEFLCDSNDALLITYMSTITKGTSAINEIIDKFNTAYDKHSRRRGMF</sequence>
<dbReference type="Proteomes" id="UP001515480">
    <property type="component" value="Unassembled WGS sequence"/>
</dbReference>
<evidence type="ECO:0000256" key="3">
    <source>
        <dbReference type="SAM" id="MobiDB-lite"/>
    </source>
</evidence>
<dbReference type="GO" id="GO:0008237">
    <property type="term" value="F:metallopeptidase activity"/>
    <property type="evidence" value="ECO:0007669"/>
    <property type="project" value="InterPro"/>
</dbReference>
<dbReference type="GO" id="GO:0005737">
    <property type="term" value="C:cytoplasm"/>
    <property type="evidence" value="ECO:0007669"/>
    <property type="project" value="UniProtKB-SubCell"/>
</dbReference>
<dbReference type="AlphaFoldDB" id="A0AB34K2I0"/>
<dbReference type="CDD" id="cd08063">
    <property type="entry name" value="MPN_CSN6"/>
    <property type="match status" value="1"/>
</dbReference>
<dbReference type="PROSITE" id="PS50249">
    <property type="entry name" value="MPN"/>
    <property type="match status" value="1"/>
</dbReference>
<comment type="subcellular location">
    <subcellularLocation>
        <location evidence="2">Cytoplasm</location>
    </subcellularLocation>
    <subcellularLocation>
        <location evidence="2">Nucleus</location>
    </subcellularLocation>
</comment>
<dbReference type="InterPro" id="IPR024969">
    <property type="entry name" value="EIF3F/CSN6-like_C"/>
</dbReference>
<evidence type="ECO:0000256" key="2">
    <source>
        <dbReference type="RuleBase" id="RU367006"/>
    </source>
</evidence>
<feature type="domain" description="MPN" evidence="4">
    <location>
        <begin position="36"/>
        <end position="178"/>
    </location>
</feature>
<gene>
    <name evidence="5" type="ORF">AB1Y20_009754</name>
</gene>